<dbReference type="PIRSF" id="PIRSF000102">
    <property type="entry name" value="Lac_mal_DH"/>
    <property type="match status" value="1"/>
</dbReference>
<dbReference type="GO" id="GO:0030060">
    <property type="term" value="F:L-malate dehydrogenase (NAD+) activity"/>
    <property type="evidence" value="ECO:0007669"/>
    <property type="project" value="UniProtKB-EC"/>
</dbReference>
<dbReference type="InterPro" id="IPR036291">
    <property type="entry name" value="NAD(P)-bd_dom_sf"/>
</dbReference>
<proteinExistence type="inferred from homology"/>
<evidence type="ECO:0000259" key="5">
    <source>
        <dbReference type="Pfam" id="PF00056"/>
    </source>
</evidence>
<evidence type="ECO:0000256" key="1">
    <source>
        <dbReference type="ARBA" id="ARBA00003966"/>
    </source>
</evidence>
<evidence type="ECO:0000313" key="7">
    <source>
        <dbReference type="EMBL" id="UTC24170.1"/>
    </source>
</evidence>
<comment type="similarity">
    <text evidence="2">Belongs to the LDH/MDH superfamily. MDH type 2 family.</text>
</comment>
<keyword evidence="3 4" id="KW-0560">Oxidoreductase</keyword>
<dbReference type="Gene3D" id="3.40.50.720">
    <property type="entry name" value="NAD(P)-binding Rossmann-like Domain"/>
    <property type="match status" value="1"/>
</dbReference>
<dbReference type="Pfam" id="PF00056">
    <property type="entry name" value="Ldh_1_N"/>
    <property type="match status" value="1"/>
</dbReference>
<dbReference type="NCBIfam" id="NF003916">
    <property type="entry name" value="PRK05442.1"/>
    <property type="match status" value="1"/>
</dbReference>
<dbReference type="EMBL" id="CP092900">
    <property type="protein sequence ID" value="UTC24170.1"/>
    <property type="molecule type" value="Genomic_DNA"/>
</dbReference>
<dbReference type="Proteomes" id="UP001055955">
    <property type="component" value="Chromosome"/>
</dbReference>
<dbReference type="InterPro" id="IPR022383">
    <property type="entry name" value="Lactate/malate_DH_C"/>
</dbReference>
<gene>
    <name evidence="7" type="ORF">MMH89_02890</name>
</gene>
<name>A0ABY5DIS2_9GAMM</name>
<evidence type="ECO:0000259" key="6">
    <source>
        <dbReference type="Pfam" id="PF02866"/>
    </source>
</evidence>
<dbReference type="InterPro" id="IPR010945">
    <property type="entry name" value="Malate_DH_type2"/>
</dbReference>
<reference evidence="7 8" key="1">
    <citation type="journal article" date="2022" name="Nat. Microbiol.">
        <title>The microbiome of a bacterivorous marine choanoflagellate contains a resource-demanding obligate bacterial associate.</title>
        <authorList>
            <person name="Needham D.M."/>
            <person name="Poirier C."/>
            <person name="Bachy C."/>
            <person name="George E.E."/>
            <person name="Wilken S."/>
            <person name="Yung C.C.M."/>
            <person name="Limardo A.J."/>
            <person name="Morando M."/>
            <person name="Sudek L."/>
            <person name="Malmstrom R.R."/>
            <person name="Keeling P.J."/>
            <person name="Santoro A.E."/>
            <person name="Worden A.Z."/>
        </authorList>
    </citation>
    <scope>NUCLEOTIDE SEQUENCE [LARGE SCALE GENOMIC DNA]</scope>
    <source>
        <strain evidence="7 8">Comchoano-1</strain>
    </source>
</reference>
<evidence type="ECO:0000313" key="8">
    <source>
        <dbReference type="Proteomes" id="UP001055955"/>
    </source>
</evidence>
<dbReference type="InterPro" id="IPR015955">
    <property type="entry name" value="Lactate_DH/Glyco_Ohase_4_C"/>
</dbReference>
<evidence type="ECO:0000256" key="3">
    <source>
        <dbReference type="ARBA" id="ARBA00023002"/>
    </source>
</evidence>
<dbReference type="InterPro" id="IPR001557">
    <property type="entry name" value="L-lactate/malate_DH"/>
</dbReference>
<feature type="domain" description="Lactate/malate dehydrogenase C-terminal" evidence="6">
    <location>
        <begin position="157"/>
        <end position="320"/>
    </location>
</feature>
<comment type="function">
    <text evidence="1">Catalyzes the reversible oxidation of malate to oxaloacetate.</text>
</comment>
<dbReference type="RefSeq" id="WP_258567954.1">
    <property type="nucleotide sequence ID" value="NZ_CP092900.1"/>
</dbReference>
<protein>
    <submittedName>
        <fullName evidence="7">Malate dehydrogenase</fullName>
        <ecNumber evidence="7">1.1.1.37</ecNumber>
    </submittedName>
</protein>
<evidence type="ECO:0000256" key="2">
    <source>
        <dbReference type="ARBA" id="ARBA00009613"/>
    </source>
</evidence>
<dbReference type="Gene3D" id="3.90.110.10">
    <property type="entry name" value="Lactate dehydrogenase/glycoside hydrolase, family 4, C-terminal"/>
    <property type="match status" value="1"/>
</dbReference>
<dbReference type="SUPFAM" id="SSF51735">
    <property type="entry name" value="NAD(P)-binding Rossmann-fold domains"/>
    <property type="match status" value="1"/>
</dbReference>
<dbReference type="EC" id="1.1.1.37" evidence="7"/>
<dbReference type="NCBIfam" id="TIGR01759">
    <property type="entry name" value="MalateDH-SF1"/>
    <property type="match status" value="1"/>
</dbReference>
<sequence>MKKVSVALTGAGGQIAYHLIYSISKGEVFGFDTQVDLRLVDIPEVLPKIEGLVMELEDSRLTLLSSVSIHSDQQLDQAFQSIDFAFLVGAFPRLAGMERKDLLEKNGLIFKTQGEALGAYAKPSVQTLVVGNPCNTNCLIALSHAKNIPSNQFYAMTLLDEFRASYQLAKMCQVPVVDITDLYIYGNHSATQFPDFTNARVKDQPIISVLDQSGLETTFVPMIQQRGAAVIKARGSSSAASAARSAAETAHKIWSQSSTPFSVAVVSSGCYDAPDGIVVSAPYYFKDGKGRVYDRFDHDATAKAMIEKSYQELLQEREAVIALGFLDE</sequence>
<organism evidence="7 8">
    <name type="scientific">Candidatus Comchoanobacter bicostacola</name>
    <dbReference type="NCBI Taxonomy" id="2919598"/>
    <lineage>
        <taxon>Bacteria</taxon>
        <taxon>Pseudomonadati</taxon>
        <taxon>Pseudomonadota</taxon>
        <taxon>Gammaproteobacteria</taxon>
        <taxon>Candidatus Comchoanobacterales</taxon>
        <taxon>Candidatus Comchoanobacteraceae</taxon>
        <taxon>Candidatus Comchoanobacter</taxon>
    </lineage>
</organism>
<dbReference type="Pfam" id="PF02866">
    <property type="entry name" value="Ldh_1_C"/>
    <property type="match status" value="1"/>
</dbReference>
<dbReference type="SUPFAM" id="SSF56327">
    <property type="entry name" value="LDH C-terminal domain-like"/>
    <property type="match status" value="1"/>
</dbReference>
<dbReference type="PANTHER" id="PTHR23382">
    <property type="entry name" value="MALATE DEHYDROGENASE"/>
    <property type="match status" value="1"/>
</dbReference>
<dbReference type="InterPro" id="IPR001236">
    <property type="entry name" value="Lactate/malate_DH_N"/>
</dbReference>
<keyword evidence="8" id="KW-1185">Reference proteome</keyword>
<feature type="domain" description="Lactate/malate dehydrogenase N-terminal" evidence="5">
    <location>
        <begin position="5"/>
        <end position="151"/>
    </location>
</feature>
<evidence type="ECO:0000256" key="4">
    <source>
        <dbReference type="RuleBase" id="RU003369"/>
    </source>
</evidence>
<accession>A0ABY5DIS2</accession>